<dbReference type="Pfam" id="PF14111">
    <property type="entry name" value="DUF4283"/>
    <property type="match status" value="1"/>
</dbReference>
<reference evidence="2" key="1">
    <citation type="submission" date="2019-07" db="EMBL/GenBank/DDBJ databases">
        <authorList>
            <person name="Dittberner H."/>
        </authorList>
    </citation>
    <scope>NUCLEOTIDE SEQUENCE [LARGE SCALE GENOMIC DNA]</scope>
</reference>
<sequence length="162" mass="17647">MELLHPNLASPPLANAIAGPPLVAVEVECHSSGPASPDSVSKPKVDVASPRKWTSVMCNSSPLEEIGTPSEHITGVPFVLIPDENIEEAKEEFKDFMGRIIGVVNALWARNGPQIFVHKVGFSSYLLRVQNPRTRAILLSPSVWNIAGHPMFVSPWSSEYNP</sequence>
<keyword evidence="3" id="KW-1185">Reference proteome</keyword>
<dbReference type="InterPro" id="IPR025558">
    <property type="entry name" value="DUF4283"/>
</dbReference>
<gene>
    <name evidence="2" type="ORF">ANE_LOCUS26348</name>
</gene>
<accession>A0A565CQU2</accession>
<name>A0A565CQU2_9BRAS</name>
<dbReference type="EMBL" id="CABITT030000008">
    <property type="protein sequence ID" value="VVB15904.1"/>
    <property type="molecule type" value="Genomic_DNA"/>
</dbReference>
<evidence type="ECO:0000313" key="3">
    <source>
        <dbReference type="Proteomes" id="UP000489600"/>
    </source>
</evidence>
<proteinExistence type="predicted"/>
<protein>
    <recommendedName>
        <fullName evidence="1">DUF4283 domain-containing protein</fullName>
    </recommendedName>
</protein>
<evidence type="ECO:0000313" key="2">
    <source>
        <dbReference type="EMBL" id="VVB15904.1"/>
    </source>
</evidence>
<feature type="domain" description="DUF4283" evidence="1">
    <location>
        <begin position="97"/>
        <end position="162"/>
    </location>
</feature>
<dbReference type="Proteomes" id="UP000489600">
    <property type="component" value="Unassembled WGS sequence"/>
</dbReference>
<comment type="caution">
    <text evidence="2">The sequence shown here is derived from an EMBL/GenBank/DDBJ whole genome shotgun (WGS) entry which is preliminary data.</text>
</comment>
<dbReference type="AlphaFoldDB" id="A0A565CQU2"/>
<organism evidence="2 3">
    <name type="scientific">Arabis nemorensis</name>
    <dbReference type="NCBI Taxonomy" id="586526"/>
    <lineage>
        <taxon>Eukaryota</taxon>
        <taxon>Viridiplantae</taxon>
        <taxon>Streptophyta</taxon>
        <taxon>Embryophyta</taxon>
        <taxon>Tracheophyta</taxon>
        <taxon>Spermatophyta</taxon>
        <taxon>Magnoliopsida</taxon>
        <taxon>eudicotyledons</taxon>
        <taxon>Gunneridae</taxon>
        <taxon>Pentapetalae</taxon>
        <taxon>rosids</taxon>
        <taxon>malvids</taxon>
        <taxon>Brassicales</taxon>
        <taxon>Brassicaceae</taxon>
        <taxon>Arabideae</taxon>
        <taxon>Arabis</taxon>
    </lineage>
</organism>
<dbReference type="OrthoDB" id="1112026at2759"/>
<evidence type="ECO:0000259" key="1">
    <source>
        <dbReference type="Pfam" id="PF14111"/>
    </source>
</evidence>